<organism evidence="4 5">
    <name type="scientific">Pseudoduganella rivuli</name>
    <dbReference type="NCBI Taxonomy" id="2666085"/>
    <lineage>
        <taxon>Bacteria</taxon>
        <taxon>Pseudomonadati</taxon>
        <taxon>Pseudomonadota</taxon>
        <taxon>Betaproteobacteria</taxon>
        <taxon>Burkholderiales</taxon>
        <taxon>Oxalobacteraceae</taxon>
        <taxon>Telluria group</taxon>
        <taxon>Pseudoduganella</taxon>
    </lineage>
</organism>
<dbReference type="PROSITE" id="PS50930">
    <property type="entry name" value="HTH_LYTTR"/>
    <property type="match status" value="1"/>
</dbReference>
<dbReference type="GO" id="GO:0003677">
    <property type="term" value="F:DNA binding"/>
    <property type="evidence" value="ECO:0007669"/>
    <property type="project" value="InterPro"/>
</dbReference>
<keyword evidence="1" id="KW-0597">Phosphoprotein</keyword>
<dbReference type="InterPro" id="IPR001789">
    <property type="entry name" value="Sig_transdc_resp-reg_receiver"/>
</dbReference>
<dbReference type="PROSITE" id="PS50110">
    <property type="entry name" value="RESPONSE_REGULATORY"/>
    <property type="match status" value="1"/>
</dbReference>
<sequence>MERMSMTENALVRVLIADDEPVARAGLRHLLAAFDWLACVGEAADGPAVIEAVGRLQPDVVLLDIQMPGCFGIDVLRQLPPPLPRIVFTTAYAEHAVTAFELGALDYLLKPFGADRLAGALARVRAALGEPLPPALDRYGEMLAQGPMRRLFVRSGRSIQPIAVADVHRFEAVGDYVTAYTAGGEHLLHVALNRLESRLDPQQFARIHRTHLVNLDHLARFRRELDGRLTAMLRSGVELPVSKSRAQVFRELAR</sequence>
<evidence type="ECO:0000313" key="5">
    <source>
        <dbReference type="Proteomes" id="UP000446768"/>
    </source>
</evidence>
<dbReference type="Proteomes" id="UP000446768">
    <property type="component" value="Unassembled WGS sequence"/>
</dbReference>
<dbReference type="PANTHER" id="PTHR37299:SF1">
    <property type="entry name" value="STAGE 0 SPORULATION PROTEIN A HOMOLOG"/>
    <property type="match status" value="1"/>
</dbReference>
<dbReference type="Pfam" id="PF04397">
    <property type="entry name" value="LytTR"/>
    <property type="match status" value="1"/>
</dbReference>
<dbReference type="SMART" id="SM00448">
    <property type="entry name" value="REC"/>
    <property type="match status" value="1"/>
</dbReference>
<dbReference type="InterPro" id="IPR046947">
    <property type="entry name" value="LytR-like"/>
</dbReference>
<dbReference type="Gene3D" id="3.40.50.2300">
    <property type="match status" value="1"/>
</dbReference>
<evidence type="ECO:0000259" key="2">
    <source>
        <dbReference type="PROSITE" id="PS50110"/>
    </source>
</evidence>
<dbReference type="AlphaFoldDB" id="A0A7X2IKL2"/>
<feature type="domain" description="HTH LytTR-type" evidence="3">
    <location>
        <begin position="151"/>
        <end position="254"/>
    </location>
</feature>
<evidence type="ECO:0000259" key="3">
    <source>
        <dbReference type="PROSITE" id="PS50930"/>
    </source>
</evidence>
<dbReference type="InterPro" id="IPR011006">
    <property type="entry name" value="CheY-like_superfamily"/>
</dbReference>
<dbReference type="SUPFAM" id="SSF52172">
    <property type="entry name" value="CheY-like"/>
    <property type="match status" value="1"/>
</dbReference>
<dbReference type="EMBL" id="WKJJ01000004">
    <property type="protein sequence ID" value="MRV71751.1"/>
    <property type="molecule type" value="Genomic_DNA"/>
</dbReference>
<proteinExistence type="predicted"/>
<reference evidence="4 5" key="1">
    <citation type="submission" date="2019-11" db="EMBL/GenBank/DDBJ databases">
        <title>Novel species isolated from a subtropical stream in China.</title>
        <authorList>
            <person name="Lu H."/>
        </authorList>
    </citation>
    <scope>NUCLEOTIDE SEQUENCE [LARGE SCALE GENOMIC DNA]</scope>
    <source>
        <strain evidence="4 5">FT92W</strain>
    </source>
</reference>
<name>A0A7X2IKL2_9BURK</name>
<dbReference type="PANTHER" id="PTHR37299">
    <property type="entry name" value="TRANSCRIPTIONAL REGULATOR-RELATED"/>
    <property type="match status" value="1"/>
</dbReference>
<evidence type="ECO:0000256" key="1">
    <source>
        <dbReference type="PROSITE-ProRule" id="PRU00169"/>
    </source>
</evidence>
<dbReference type="GO" id="GO:0000156">
    <property type="term" value="F:phosphorelay response regulator activity"/>
    <property type="evidence" value="ECO:0007669"/>
    <property type="project" value="InterPro"/>
</dbReference>
<comment type="caution">
    <text evidence="4">The sequence shown here is derived from an EMBL/GenBank/DDBJ whole genome shotgun (WGS) entry which is preliminary data.</text>
</comment>
<protein>
    <submittedName>
        <fullName evidence="4">Response regulator</fullName>
    </submittedName>
</protein>
<feature type="domain" description="Response regulatory" evidence="2">
    <location>
        <begin position="13"/>
        <end position="125"/>
    </location>
</feature>
<dbReference type="Pfam" id="PF00072">
    <property type="entry name" value="Response_reg"/>
    <property type="match status" value="1"/>
</dbReference>
<accession>A0A7X2IKL2</accession>
<dbReference type="SMART" id="SM00850">
    <property type="entry name" value="LytTR"/>
    <property type="match status" value="1"/>
</dbReference>
<feature type="modified residue" description="4-aspartylphosphate" evidence="1">
    <location>
        <position position="64"/>
    </location>
</feature>
<dbReference type="InterPro" id="IPR007492">
    <property type="entry name" value="LytTR_DNA-bd_dom"/>
</dbReference>
<dbReference type="Gene3D" id="2.40.50.1020">
    <property type="entry name" value="LytTr DNA-binding domain"/>
    <property type="match status" value="1"/>
</dbReference>
<keyword evidence="5" id="KW-1185">Reference proteome</keyword>
<gene>
    <name evidence="4" type="ORF">GJ700_08420</name>
</gene>
<evidence type="ECO:0000313" key="4">
    <source>
        <dbReference type="EMBL" id="MRV71751.1"/>
    </source>
</evidence>